<keyword evidence="7" id="KW-1185">Reference proteome</keyword>
<evidence type="ECO:0000313" key="6">
    <source>
        <dbReference type="Ensembl" id="ENSSTUP00000105833.1"/>
    </source>
</evidence>
<proteinExistence type="inferred from homology"/>
<dbReference type="PANTHER" id="PTHR10500:SF6">
    <property type="entry name" value="PROSTATE-ASSOCIATED MICROSEMINOPROTEIN"/>
    <property type="match status" value="1"/>
</dbReference>
<reference evidence="6" key="1">
    <citation type="submission" date="2025-08" db="UniProtKB">
        <authorList>
            <consortium name="Ensembl"/>
        </authorList>
    </citation>
    <scope>IDENTIFICATION</scope>
</reference>
<dbReference type="Gene3D" id="2.60.40.1900">
    <property type="entry name" value="Beta-microseminoprotein (PSP94) domain"/>
    <property type="match status" value="1"/>
</dbReference>
<dbReference type="Pfam" id="PF05825">
    <property type="entry name" value="PSP94"/>
    <property type="match status" value="1"/>
</dbReference>
<dbReference type="GeneTree" id="ENSGT00940000154371"/>
<comment type="subcellular location">
    <subcellularLocation>
        <location evidence="1">Secreted</location>
    </subcellularLocation>
</comment>
<feature type="signal peptide" evidence="5">
    <location>
        <begin position="1"/>
        <end position="28"/>
    </location>
</feature>
<dbReference type="AlphaFoldDB" id="A0A674EBZ3"/>
<dbReference type="Ensembl" id="ENSSTUT00000113459.1">
    <property type="protein sequence ID" value="ENSSTUP00000105833.1"/>
    <property type="gene ID" value="ENSSTUG00000047202.1"/>
</dbReference>
<dbReference type="GO" id="GO:0005737">
    <property type="term" value="C:cytoplasm"/>
    <property type="evidence" value="ECO:0007669"/>
    <property type="project" value="TreeGrafter"/>
</dbReference>
<sequence>MMTDPVRMMRMMLLALVFILSVTMPCLSVYNSGECYFNTKGACICVQYVCACECINHVCMCLIGSCGYMGQVYGIGESWMTKDCYQCVCMDPFGVGCCDHGSQPVDYPDWCDVIRKPDSCNIIAVMKANHKLPCLCGPGCLRLGARQPWKSDSCPLFGSVHNSAIHKWEDEK</sequence>
<keyword evidence="5" id="KW-0732">Signal</keyword>
<dbReference type="GO" id="GO:0005615">
    <property type="term" value="C:extracellular space"/>
    <property type="evidence" value="ECO:0007669"/>
    <property type="project" value="TreeGrafter"/>
</dbReference>
<dbReference type="PANTHER" id="PTHR10500">
    <property type="entry name" value="BETA-MICROSEMINOPROTEIN"/>
    <property type="match status" value="1"/>
</dbReference>
<keyword evidence="3" id="KW-0964">Secreted</keyword>
<reference evidence="6" key="2">
    <citation type="submission" date="2025-09" db="UniProtKB">
        <authorList>
            <consortium name="Ensembl"/>
        </authorList>
    </citation>
    <scope>IDENTIFICATION</scope>
</reference>
<feature type="chain" id="PRO_5025492162" evidence="5">
    <location>
        <begin position="29"/>
        <end position="172"/>
    </location>
</feature>
<dbReference type="OMA" id="NSGECFF"/>
<dbReference type="Proteomes" id="UP000472277">
    <property type="component" value="Chromosome 37"/>
</dbReference>
<evidence type="ECO:0000256" key="2">
    <source>
        <dbReference type="ARBA" id="ARBA00010352"/>
    </source>
</evidence>
<organism evidence="6 7">
    <name type="scientific">Salmo trutta</name>
    <name type="common">Brown trout</name>
    <dbReference type="NCBI Taxonomy" id="8032"/>
    <lineage>
        <taxon>Eukaryota</taxon>
        <taxon>Metazoa</taxon>
        <taxon>Chordata</taxon>
        <taxon>Craniata</taxon>
        <taxon>Vertebrata</taxon>
        <taxon>Euteleostomi</taxon>
        <taxon>Actinopterygii</taxon>
        <taxon>Neopterygii</taxon>
        <taxon>Teleostei</taxon>
        <taxon>Protacanthopterygii</taxon>
        <taxon>Salmoniformes</taxon>
        <taxon>Salmonidae</taxon>
        <taxon>Salmoninae</taxon>
        <taxon>Salmo</taxon>
    </lineage>
</organism>
<protein>
    <submittedName>
        <fullName evidence="6">Si:ch1073-70f20.1</fullName>
    </submittedName>
</protein>
<comment type="similarity">
    <text evidence="2">Belongs to the beta-microseminoprotein family.</text>
</comment>
<accession>A0A674EBZ3</accession>
<evidence type="ECO:0000256" key="5">
    <source>
        <dbReference type="SAM" id="SignalP"/>
    </source>
</evidence>
<dbReference type="InParanoid" id="A0A674EBZ3"/>
<name>A0A674EBZ3_SALTR</name>
<evidence type="ECO:0000256" key="1">
    <source>
        <dbReference type="ARBA" id="ARBA00004613"/>
    </source>
</evidence>
<keyword evidence="4" id="KW-1015">Disulfide bond</keyword>
<evidence type="ECO:0000313" key="7">
    <source>
        <dbReference type="Proteomes" id="UP000472277"/>
    </source>
</evidence>
<evidence type="ECO:0000256" key="4">
    <source>
        <dbReference type="ARBA" id="ARBA00023157"/>
    </source>
</evidence>
<dbReference type="InterPro" id="IPR008735">
    <property type="entry name" value="PSP94"/>
</dbReference>
<evidence type="ECO:0000256" key="3">
    <source>
        <dbReference type="ARBA" id="ARBA00022525"/>
    </source>
</evidence>